<name>A0AAV1TV69_9STRA</name>
<evidence type="ECO:0000313" key="2">
    <source>
        <dbReference type="EMBL" id="CAK7926320.1"/>
    </source>
</evidence>
<feature type="region of interest" description="Disordered" evidence="1">
    <location>
        <begin position="29"/>
        <end position="97"/>
    </location>
</feature>
<feature type="compositionally biased region" description="Basic and acidic residues" evidence="1">
    <location>
        <begin position="60"/>
        <end position="69"/>
    </location>
</feature>
<feature type="region of interest" description="Disordered" evidence="1">
    <location>
        <begin position="375"/>
        <end position="445"/>
    </location>
</feature>
<comment type="caution">
    <text evidence="2">The sequence shown here is derived from an EMBL/GenBank/DDBJ whole genome shotgun (WGS) entry which is preliminary data.</text>
</comment>
<accession>A0AAV1TV69</accession>
<feature type="compositionally biased region" description="Polar residues" evidence="1">
    <location>
        <begin position="83"/>
        <end position="96"/>
    </location>
</feature>
<dbReference type="EMBL" id="CAKLBY020000097">
    <property type="protein sequence ID" value="CAK7926320.1"/>
    <property type="molecule type" value="Genomic_DNA"/>
</dbReference>
<dbReference type="AlphaFoldDB" id="A0AAV1TV69"/>
<sequence length="445" mass="48746">MVSKPRELLLQQQERRLHACVQPKGVLLTPQQQAVPVVNSPRGESPDGTDTSAASAEGTANRDVDEPKIEIIYSGELDDVSDSKATPHTSGPSGMNTARARLTSAGERGGITSAIFGPSDCSDESPPHASPSNDRTRGDGGDATMHHHKRRKSRNRMPLVPVLMLAPIKRPGTEMYCATLPKWSLRSMPPSRELDRLAGTTTERDRIPLFDCRKICPHDSSTETICAEEEFFTDAFFKHRWYNGSRIRDGKAVVQGWNALIQNIECIGREAWLAKLDAARIRFKKHNPDGAQYKLHRLSKEAGLPCISWVDSSQCCLDNSNRAPREAYLPNNPYWRARISSEIAEGIDTLQSLYSRSGRSSSDGLYSSAAGGSFRTARRDQGHQQSARHEAPSCPTSVNSHASRRGNSSGRHSHRNGLKYAPPGSVDHCLSPPKDVVAAGTPDPA</sequence>
<feature type="region of interest" description="Disordered" evidence="1">
    <location>
        <begin position="110"/>
        <end position="154"/>
    </location>
</feature>
<dbReference type="Proteomes" id="UP001162060">
    <property type="component" value="Unassembled WGS sequence"/>
</dbReference>
<proteinExistence type="predicted"/>
<reference evidence="2" key="1">
    <citation type="submission" date="2024-01" db="EMBL/GenBank/DDBJ databases">
        <authorList>
            <person name="Webb A."/>
        </authorList>
    </citation>
    <scope>NUCLEOTIDE SEQUENCE</scope>
    <source>
        <strain evidence="2">Pm1</strain>
    </source>
</reference>
<evidence type="ECO:0000256" key="1">
    <source>
        <dbReference type="SAM" id="MobiDB-lite"/>
    </source>
</evidence>
<feature type="compositionally biased region" description="Low complexity" evidence="1">
    <location>
        <begin position="399"/>
        <end position="410"/>
    </location>
</feature>
<organism evidence="2 3">
    <name type="scientific">Peronospora matthiolae</name>
    <dbReference type="NCBI Taxonomy" id="2874970"/>
    <lineage>
        <taxon>Eukaryota</taxon>
        <taxon>Sar</taxon>
        <taxon>Stramenopiles</taxon>
        <taxon>Oomycota</taxon>
        <taxon>Peronosporomycetes</taxon>
        <taxon>Peronosporales</taxon>
        <taxon>Peronosporaceae</taxon>
        <taxon>Peronospora</taxon>
    </lineage>
</organism>
<evidence type="ECO:0000313" key="3">
    <source>
        <dbReference type="Proteomes" id="UP001162060"/>
    </source>
</evidence>
<protein>
    <submittedName>
        <fullName evidence="2">Uncharacterized protein</fullName>
    </submittedName>
</protein>
<gene>
    <name evidence="2" type="ORF">PM001_LOCUS11470</name>
</gene>
<feature type="compositionally biased region" description="Basic and acidic residues" evidence="1">
    <location>
        <begin position="377"/>
        <end position="391"/>
    </location>
</feature>